<keyword evidence="3" id="KW-1185">Reference proteome</keyword>
<name>A0A2U2I4T5_9BURK</name>
<evidence type="ECO:0000313" key="3">
    <source>
        <dbReference type="Proteomes" id="UP000241421"/>
    </source>
</evidence>
<organism evidence="2 3">
    <name type="scientific">Massilia glaciei</name>
    <dbReference type="NCBI Taxonomy" id="1524097"/>
    <lineage>
        <taxon>Bacteria</taxon>
        <taxon>Pseudomonadati</taxon>
        <taxon>Pseudomonadota</taxon>
        <taxon>Betaproteobacteria</taxon>
        <taxon>Burkholderiales</taxon>
        <taxon>Oxalobacteraceae</taxon>
        <taxon>Telluria group</taxon>
        <taxon>Massilia</taxon>
    </lineage>
</organism>
<sequence>AGDGLEPAPRPARRASPPDFGGKDDFQLAQAIRHLKGQPVRLAALAAPARGTADPGAIAVPAGPAAAAAK</sequence>
<feature type="non-terminal residue" evidence="2">
    <location>
        <position position="1"/>
    </location>
</feature>
<comment type="caution">
    <text evidence="2">The sequence shown here is derived from an EMBL/GenBank/DDBJ whole genome shotgun (WGS) entry which is preliminary data.</text>
</comment>
<dbReference type="AlphaFoldDB" id="A0A2U2I4T5"/>
<dbReference type="Proteomes" id="UP000241421">
    <property type="component" value="Unassembled WGS sequence"/>
</dbReference>
<accession>A0A2U2I4T5</accession>
<proteinExistence type="predicted"/>
<gene>
    <name evidence="2" type="ORF">C7C56_005015</name>
</gene>
<reference evidence="2 3" key="1">
    <citation type="submission" date="2018-04" db="EMBL/GenBank/DDBJ databases">
        <title>Massilia violaceinigra sp. nov., a novel purple-pigmented bacterium isolated from Tianshan glacier, Xinjiang, China.</title>
        <authorList>
            <person name="Wang H."/>
        </authorList>
    </citation>
    <scope>NUCLEOTIDE SEQUENCE [LARGE SCALE GENOMIC DNA]</scope>
    <source>
        <strain evidence="2 3">B448-2</strain>
    </source>
</reference>
<dbReference type="EMBL" id="PXWF02000066">
    <property type="protein sequence ID" value="PWF54810.1"/>
    <property type="molecule type" value="Genomic_DNA"/>
</dbReference>
<evidence type="ECO:0000256" key="1">
    <source>
        <dbReference type="SAM" id="MobiDB-lite"/>
    </source>
</evidence>
<protein>
    <submittedName>
        <fullName evidence="2">Uncharacterized protein</fullName>
    </submittedName>
</protein>
<evidence type="ECO:0000313" key="2">
    <source>
        <dbReference type="EMBL" id="PWF54810.1"/>
    </source>
</evidence>
<feature type="region of interest" description="Disordered" evidence="1">
    <location>
        <begin position="1"/>
        <end position="24"/>
    </location>
</feature>